<proteinExistence type="predicted"/>
<feature type="transmembrane region" description="Helical" evidence="2">
    <location>
        <begin position="50"/>
        <end position="75"/>
    </location>
</feature>
<keyword evidence="4" id="KW-1185">Reference proteome</keyword>
<comment type="caution">
    <text evidence="3">The sequence shown here is derived from an EMBL/GenBank/DDBJ whole genome shotgun (WGS) entry which is preliminary data.</text>
</comment>
<evidence type="ECO:0000256" key="1">
    <source>
        <dbReference type="SAM" id="MobiDB-lite"/>
    </source>
</evidence>
<evidence type="ECO:0008006" key="5">
    <source>
        <dbReference type="Google" id="ProtNLM"/>
    </source>
</evidence>
<dbReference type="EMBL" id="JBEPSH010000003">
    <property type="protein sequence ID" value="MET4576327.1"/>
    <property type="molecule type" value="Genomic_DNA"/>
</dbReference>
<name>A0ABV2Q6V5_9BURK</name>
<sequence length="132" mass="14561">MSQMFSQQLPPPYNRNTSSLERIASRVLGLMVWATLALVGLLFALSLLVWLAFGVIASLVMSVFTGRPATVTLLWRRYREMTRQRWPSRQPAASATPRADTASATGASVPTGVQDVSWREVSENQTAEPPAR</sequence>
<evidence type="ECO:0000256" key="2">
    <source>
        <dbReference type="SAM" id="Phobius"/>
    </source>
</evidence>
<protein>
    <recommendedName>
        <fullName evidence="5">DUF4229 domain-containing protein</fullName>
    </recommendedName>
</protein>
<reference evidence="3 4" key="1">
    <citation type="submission" date="2024-06" db="EMBL/GenBank/DDBJ databases">
        <title>Sorghum-associated microbial communities from plants grown in Nebraska, USA.</title>
        <authorList>
            <person name="Schachtman D."/>
        </authorList>
    </citation>
    <scope>NUCLEOTIDE SEQUENCE [LARGE SCALE GENOMIC DNA]</scope>
    <source>
        <strain evidence="3 4">2709</strain>
    </source>
</reference>
<organism evidence="3 4">
    <name type="scientific">Ottowia thiooxydans</name>
    <dbReference type="NCBI Taxonomy" id="219182"/>
    <lineage>
        <taxon>Bacteria</taxon>
        <taxon>Pseudomonadati</taxon>
        <taxon>Pseudomonadota</taxon>
        <taxon>Betaproteobacteria</taxon>
        <taxon>Burkholderiales</taxon>
        <taxon>Comamonadaceae</taxon>
        <taxon>Ottowia</taxon>
    </lineage>
</organism>
<feature type="transmembrane region" description="Helical" evidence="2">
    <location>
        <begin position="23"/>
        <end position="44"/>
    </location>
</feature>
<dbReference type="Proteomes" id="UP001549320">
    <property type="component" value="Unassembled WGS sequence"/>
</dbReference>
<accession>A0ABV2Q6V5</accession>
<keyword evidence="2" id="KW-0472">Membrane</keyword>
<keyword evidence="2" id="KW-0812">Transmembrane</keyword>
<gene>
    <name evidence="3" type="ORF">ABIE13_001436</name>
</gene>
<evidence type="ECO:0000313" key="4">
    <source>
        <dbReference type="Proteomes" id="UP001549320"/>
    </source>
</evidence>
<keyword evidence="2" id="KW-1133">Transmembrane helix</keyword>
<feature type="region of interest" description="Disordered" evidence="1">
    <location>
        <begin position="83"/>
        <end position="132"/>
    </location>
</feature>
<feature type="compositionally biased region" description="Polar residues" evidence="1">
    <location>
        <begin position="123"/>
        <end position="132"/>
    </location>
</feature>
<evidence type="ECO:0000313" key="3">
    <source>
        <dbReference type="EMBL" id="MET4576327.1"/>
    </source>
</evidence>